<reference evidence="1 2" key="1">
    <citation type="submission" date="2019-12" db="EMBL/GenBank/DDBJ databases">
        <title>Hymenobacter sp. HMF4947 Genome sequencing and assembly.</title>
        <authorList>
            <person name="Kang H."/>
            <person name="Cha I."/>
            <person name="Kim H."/>
            <person name="Joh K."/>
        </authorList>
    </citation>
    <scope>NUCLEOTIDE SEQUENCE [LARGE SCALE GENOMIC DNA]</scope>
    <source>
        <strain evidence="1 2">HMF4947</strain>
    </source>
</reference>
<comment type="caution">
    <text evidence="1">The sequence shown here is derived from an EMBL/GenBank/DDBJ whole genome shotgun (WGS) entry which is preliminary data.</text>
</comment>
<evidence type="ECO:0000313" key="1">
    <source>
        <dbReference type="EMBL" id="MVN77722.1"/>
    </source>
</evidence>
<dbReference type="EMBL" id="WQKZ01000003">
    <property type="protein sequence ID" value="MVN77722.1"/>
    <property type="molecule type" value="Genomic_DNA"/>
</dbReference>
<protein>
    <submittedName>
        <fullName evidence="1">Uncharacterized protein</fullName>
    </submittedName>
</protein>
<name>A0A7K1THB1_9BACT</name>
<dbReference type="AlphaFoldDB" id="A0A7K1THB1"/>
<organism evidence="1 2">
    <name type="scientific">Hymenobacter ginkgonis</name>
    <dbReference type="NCBI Taxonomy" id="2682976"/>
    <lineage>
        <taxon>Bacteria</taxon>
        <taxon>Pseudomonadati</taxon>
        <taxon>Bacteroidota</taxon>
        <taxon>Cytophagia</taxon>
        <taxon>Cytophagales</taxon>
        <taxon>Hymenobacteraceae</taxon>
        <taxon>Hymenobacter</taxon>
    </lineage>
</organism>
<dbReference type="Proteomes" id="UP000441336">
    <property type="component" value="Unassembled WGS sequence"/>
</dbReference>
<accession>A0A7K1THB1</accession>
<sequence>MCPTFSCCHPRRASLLSTQLHCLVRLLLASGTPELRPEPAGLSARLDALWLRTHGLMQTSYCVSAARARELTENALSALLSQECCCQAVRERLPLGQALGRTRVLYRAARRQRAAKRALAAH</sequence>
<gene>
    <name evidence="1" type="ORF">GO988_15420</name>
</gene>
<evidence type="ECO:0000313" key="2">
    <source>
        <dbReference type="Proteomes" id="UP000441336"/>
    </source>
</evidence>
<keyword evidence="2" id="KW-1185">Reference proteome</keyword>
<proteinExistence type="predicted"/>
<dbReference type="RefSeq" id="WP_157567006.1">
    <property type="nucleotide sequence ID" value="NZ_WQKZ01000003.1"/>
</dbReference>